<evidence type="ECO:0000313" key="3">
    <source>
        <dbReference type="Proteomes" id="UP001501470"/>
    </source>
</evidence>
<protein>
    <submittedName>
        <fullName evidence="2">Uncharacterized protein</fullName>
    </submittedName>
</protein>
<dbReference type="EMBL" id="BAAAQD010000016">
    <property type="protein sequence ID" value="GAA1542330.1"/>
    <property type="molecule type" value="Genomic_DNA"/>
</dbReference>
<organism evidence="2 3">
    <name type="scientific">Dactylosporangium maewongense</name>
    <dbReference type="NCBI Taxonomy" id="634393"/>
    <lineage>
        <taxon>Bacteria</taxon>
        <taxon>Bacillati</taxon>
        <taxon>Actinomycetota</taxon>
        <taxon>Actinomycetes</taxon>
        <taxon>Micromonosporales</taxon>
        <taxon>Micromonosporaceae</taxon>
        <taxon>Dactylosporangium</taxon>
    </lineage>
</organism>
<accession>A0ABN2BJI6</accession>
<sequence>MKGVCAVPEVAEAGLGRRRTGRRLTRLRTEGMARVRPVGQGRGHPGPGDAGGPSSDRLGIRRGPVTADDLHPGTLTHPPGQLVRLPVGQHEAELGAFPARWRDA</sequence>
<feature type="compositionally biased region" description="Gly residues" evidence="1">
    <location>
        <begin position="40"/>
        <end position="51"/>
    </location>
</feature>
<reference evidence="2 3" key="1">
    <citation type="journal article" date="2019" name="Int. J. Syst. Evol. Microbiol.">
        <title>The Global Catalogue of Microorganisms (GCM) 10K type strain sequencing project: providing services to taxonomists for standard genome sequencing and annotation.</title>
        <authorList>
            <consortium name="The Broad Institute Genomics Platform"/>
            <consortium name="The Broad Institute Genome Sequencing Center for Infectious Disease"/>
            <person name="Wu L."/>
            <person name="Ma J."/>
        </authorList>
    </citation>
    <scope>NUCLEOTIDE SEQUENCE [LARGE SCALE GENOMIC DNA]</scope>
    <source>
        <strain evidence="2 3">JCM 15933</strain>
    </source>
</reference>
<evidence type="ECO:0000313" key="2">
    <source>
        <dbReference type="EMBL" id="GAA1542330.1"/>
    </source>
</evidence>
<name>A0ABN2BJI6_9ACTN</name>
<gene>
    <name evidence="2" type="ORF">GCM10009827_072340</name>
</gene>
<feature type="region of interest" description="Disordered" evidence="1">
    <location>
        <begin position="32"/>
        <end position="82"/>
    </location>
</feature>
<dbReference type="Proteomes" id="UP001501470">
    <property type="component" value="Unassembled WGS sequence"/>
</dbReference>
<comment type="caution">
    <text evidence="2">The sequence shown here is derived from an EMBL/GenBank/DDBJ whole genome shotgun (WGS) entry which is preliminary data.</text>
</comment>
<proteinExistence type="predicted"/>
<keyword evidence="3" id="KW-1185">Reference proteome</keyword>
<evidence type="ECO:0000256" key="1">
    <source>
        <dbReference type="SAM" id="MobiDB-lite"/>
    </source>
</evidence>